<evidence type="ECO:0000256" key="1">
    <source>
        <dbReference type="ARBA" id="ARBA00022722"/>
    </source>
</evidence>
<keyword evidence="2 10" id="KW-0479">Metal-binding</keyword>
<dbReference type="PANTHER" id="PTHR34353">
    <property type="entry name" value="CRISPR-ASSOCIATED ENDONUCLEASE CAS1 1"/>
    <property type="match status" value="1"/>
</dbReference>
<feature type="binding site" evidence="10">
    <location>
        <position position="218"/>
    </location>
    <ligand>
        <name>Mn(2+)</name>
        <dbReference type="ChEBI" id="CHEBI:29035"/>
    </ligand>
</feature>
<comment type="similarity">
    <text evidence="10">Belongs to the CRISPR-associated endonuclease Cas1 family.</text>
</comment>
<evidence type="ECO:0000256" key="10">
    <source>
        <dbReference type="HAMAP-Rule" id="MF_01470"/>
    </source>
</evidence>
<evidence type="ECO:0000313" key="13">
    <source>
        <dbReference type="Proteomes" id="UP001628078"/>
    </source>
</evidence>
<evidence type="ECO:0000256" key="6">
    <source>
        <dbReference type="ARBA" id="ARBA00023118"/>
    </source>
</evidence>
<dbReference type="InterPro" id="IPR042206">
    <property type="entry name" value="CRISPR-assoc_Cas1_C"/>
</dbReference>
<comment type="subunit">
    <text evidence="9 10">Homodimer, forms a heterotetramer with a Cas2 homodimer.</text>
</comment>
<dbReference type="EC" id="3.1.-.-" evidence="10"/>
<evidence type="ECO:0000256" key="4">
    <source>
        <dbReference type="ARBA" id="ARBA00022801"/>
    </source>
</evidence>
<evidence type="ECO:0000256" key="7">
    <source>
        <dbReference type="ARBA" id="ARBA00023125"/>
    </source>
</evidence>
<dbReference type="Gene3D" id="1.20.120.920">
    <property type="entry name" value="CRISPR-associated endonuclease Cas1, C-terminal domain"/>
    <property type="match status" value="1"/>
</dbReference>
<evidence type="ECO:0000256" key="11">
    <source>
        <dbReference type="SAM" id="Coils"/>
    </source>
</evidence>
<dbReference type="InterPro" id="IPR050646">
    <property type="entry name" value="Cas1"/>
</dbReference>
<feature type="coiled-coil region" evidence="11">
    <location>
        <begin position="106"/>
        <end position="133"/>
    </location>
</feature>
<evidence type="ECO:0000256" key="2">
    <source>
        <dbReference type="ARBA" id="ARBA00022723"/>
    </source>
</evidence>
<dbReference type="InterPro" id="IPR002729">
    <property type="entry name" value="CRISPR-assoc_Cas1"/>
</dbReference>
<dbReference type="EMBL" id="BQXO01000004">
    <property type="protein sequence ID" value="GKT06223.1"/>
    <property type="molecule type" value="Genomic_DNA"/>
</dbReference>
<evidence type="ECO:0000256" key="5">
    <source>
        <dbReference type="ARBA" id="ARBA00022842"/>
    </source>
</evidence>
<sequence length="289" mass="33535">MAWRNVLITQHSKLSYKMNHLVVKTETDVHQIPLDDIQCLIIGTTRAVITSYAVMMLLRHDVKIVFTDDKSSPIGEIDGYYNNHQRNSRLKKQMVWKEDHRQKLWQQVIRNKMKNQQQLLQDLKQDCEQFTELIDGVDEGDTTNREAVAARLYFTRLIDTGFTRRDEEQPVNAMLNYGYSILLSAFSREINALGYLTNFGIHHDSTENQYNLASDLMEPLRPLVDEVVQRHKEEPLSLDIKVELISLLSDPINFNGHEALVASVCTEMVRDSVGYLNDETSLPHWEFEL</sequence>
<dbReference type="Pfam" id="PF01867">
    <property type="entry name" value="Cas_Cas1"/>
    <property type="match status" value="1"/>
</dbReference>
<keyword evidence="6 10" id="KW-0051">Antiviral defense</keyword>
<dbReference type="HAMAP" id="MF_01470">
    <property type="entry name" value="Cas1"/>
    <property type="match status" value="1"/>
</dbReference>
<keyword evidence="1 10" id="KW-0540">Nuclease</keyword>
<keyword evidence="5 10" id="KW-0460">Magnesium</keyword>
<keyword evidence="4 10" id="KW-0378">Hydrolase</keyword>
<evidence type="ECO:0000313" key="12">
    <source>
        <dbReference type="EMBL" id="GKT06223.1"/>
    </source>
</evidence>
<keyword evidence="11" id="KW-0175">Coiled coil</keyword>
<dbReference type="Gene3D" id="3.100.10.20">
    <property type="entry name" value="CRISPR-associated endonuclease Cas1, N-terminal domain"/>
    <property type="match status" value="1"/>
</dbReference>
<evidence type="ECO:0000256" key="3">
    <source>
        <dbReference type="ARBA" id="ARBA00022759"/>
    </source>
</evidence>
<keyword evidence="8 10" id="KW-0464">Manganese</keyword>
<dbReference type="Proteomes" id="UP001628078">
    <property type="component" value="Unassembled WGS sequence"/>
</dbReference>
<feature type="binding site" evidence="10">
    <location>
        <position position="146"/>
    </location>
    <ligand>
        <name>Mn(2+)</name>
        <dbReference type="ChEBI" id="CHEBI:29035"/>
    </ligand>
</feature>
<dbReference type="NCBIfam" id="TIGR00287">
    <property type="entry name" value="cas1"/>
    <property type="match status" value="1"/>
</dbReference>
<protein>
    <recommendedName>
        <fullName evidence="10">CRISPR-associated endonuclease Cas1</fullName>
        <ecNumber evidence="10">3.1.-.-</ecNumber>
    </recommendedName>
</protein>
<gene>
    <name evidence="10 12" type="primary">cas1</name>
    <name evidence="12" type="ORF">JCM31185_15100</name>
</gene>
<feature type="binding site" evidence="10">
    <location>
        <position position="203"/>
    </location>
    <ligand>
        <name>Mn(2+)</name>
        <dbReference type="ChEBI" id="CHEBI:29035"/>
    </ligand>
</feature>
<evidence type="ECO:0000256" key="9">
    <source>
        <dbReference type="ARBA" id="ARBA00038592"/>
    </source>
</evidence>
<evidence type="ECO:0000256" key="8">
    <source>
        <dbReference type="ARBA" id="ARBA00023211"/>
    </source>
</evidence>
<comment type="caution">
    <text evidence="12">The sequence shown here is derived from an EMBL/GenBank/DDBJ whole genome shotgun (WGS) entry which is preliminary data.</text>
</comment>
<organism evidence="12 13">
    <name type="scientific">Furfurilactobacillus curtus</name>
    <dbReference type="NCBI Taxonomy" id="1746200"/>
    <lineage>
        <taxon>Bacteria</taxon>
        <taxon>Bacillati</taxon>
        <taxon>Bacillota</taxon>
        <taxon>Bacilli</taxon>
        <taxon>Lactobacillales</taxon>
        <taxon>Lactobacillaceae</taxon>
        <taxon>Furfurilactobacillus</taxon>
    </lineage>
</organism>
<dbReference type="InterPro" id="IPR019855">
    <property type="entry name" value="CRISPR-assoc_Cas1_NMENI"/>
</dbReference>
<keyword evidence="7 10" id="KW-0238">DNA-binding</keyword>
<dbReference type="RefSeq" id="WP_407884186.1">
    <property type="nucleotide sequence ID" value="NZ_BQXO01000004.1"/>
</dbReference>
<dbReference type="GO" id="GO:0004519">
    <property type="term" value="F:endonuclease activity"/>
    <property type="evidence" value="ECO:0007669"/>
    <property type="project" value="UniProtKB-KW"/>
</dbReference>
<accession>A0ABQ5JPG0</accession>
<name>A0ABQ5JPG0_9LACO</name>
<keyword evidence="13" id="KW-1185">Reference proteome</keyword>
<comment type="function">
    <text evidence="10">CRISPR (clustered regularly interspaced short palindromic repeat), is an adaptive immune system that provides protection against mobile genetic elements (viruses, transposable elements and conjugative plasmids). CRISPR clusters contain spacers, sequences complementary to antecedent mobile elements, and target invading nucleic acids. CRISPR clusters are transcribed and processed into CRISPR RNA (crRNA). Acts as a dsDNA endonuclease. Involved in the integration of spacer DNA into the CRISPR cassette.</text>
</comment>
<dbReference type="InterPro" id="IPR042211">
    <property type="entry name" value="CRISPR-assoc_Cas1_N"/>
</dbReference>
<dbReference type="PANTHER" id="PTHR34353:SF2">
    <property type="entry name" value="CRISPR-ASSOCIATED ENDONUCLEASE CAS1 1"/>
    <property type="match status" value="1"/>
</dbReference>
<reference evidence="12 13" key="1">
    <citation type="submission" date="2022-03" db="EMBL/GenBank/DDBJ databases">
        <title>Draft genome sequence of Furfurilactobacillus curtus JCM 31185.</title>
        <authorList>
            <person name="Suzuki S."/>
            <person name="Endo A."/>
            <person name="Kajikawa A."/>
        </authorList>
    </citation>
    <scope>NUCLEOTIDE SEQUENCE [LARGE SCALE GENOMIC DNA]</scope>
    <source>
        <strain evidence="12 13">JCM 31185</strain>
    </source>
</reference>
<proteinExistence type="inferred from homology"/>
<comment type="cofactor">
    <cofactor evidence="10">
        <name>Mg(2+)</name>
        <dbReference type="ChEBI" id="CHEBI:18420"/>
    </cofactor>
    <cofactor evidence="10">
        <name>Mn(2+)</name>
        <dbReference type="ChEBI" id="CHEBI:29035"/>
    </cofactor>
</comment>
<keyword evidence="3 10" id="KW-0255">Endonuclease</keyword>
<dbReference type="NCBIfam" id="TIGR03639">
    <property type="entry name" value="cas1_NMENI"/>
    <property type="match status" value="1"/>
</dbReference>